<dbReference type="EMBL" id="MU005769">
    <property type="protein sequence ID" value="KAF2710324.1"/>
    <property type="molecule type" value="Genomic_DNA"/>
</dbReference>
<keyword evidence="8" id="KW-1185">Reference proteome</keyword>
<dbReference type="OrthoDB" id="5577072at2759"/>
<dbReference type="Pfam" id="PF12656">
    <property type="entry name" value="G-patch_2"/>
    <property type="match status" value="1"/>
</dbReference>
<dbReference type="Proteomes" id="UP000799428">
    <property type="component" value="Unassembled WGS sequence"/>
</dbReference>
<dbReference type="GO" id="GO:0005681">
    <property type="term" value="C:spliceosomal complex"/>
    <property type="evidence" value="ECO:0007669"/>
    <property type="project" value="UniProtKB-UniRule"/>
</dbReference>
<evidence type="ECO:0000256" key="1">
    <source>
        <dbReference type="ARBA" id="ARBA00004123"/>
    </source>
</evidence>
<feature type="compositionally biased region" description="Basic residues" evidence="5">
    <location>
        <begin position="359"/>
        <end position="369"/>
    </location>
</feature>
<keyword evidence="4" id="KW-0507">mRNA processing</keyword>
<feature type="region of interest" description="Disordered" evidence="5">
    <location>
        <begin position="216"/>
        <end position="446"/>
    </location>
</feature>
<protein>
    <recommendedName>
        <fullName evidence="4">Pre-mRNA-splicing factor</fullName>
    </recommendedName>
</protein>
<feature type="region of interest" description="Disordered" evidence="5">
    <location>
        <begin position="88"/>
        <end position="111"/>
    </location>
</feature>
<dbReference type="InterPro" id="IPR026822">
    <property type="entry name" value="Spp2/MOS2_G-patch"/>
</dbReference>
<dbReference type="GO" id="GO:0000398">
    <property type="term" value="P:mRNA splicing, via spliceosome"/>
    <property type="evidence" value="ECO:0007669"/>
    <property type="project" value="UniProtKB-UniRule"/>
</dbReference>
<dbReference type="PANTHER" id="PTHR15818:SF2">
    <property type="entry name" value="G-PATCH DOMAIN AND KOW MOTIFS-CONTAINING PROTEIN"/>
    <property type="match status" value="1"/>
</dbReference>
<feature type="compositionally biased region" description="Basic and acidic residues" evidence="5">
    <location>
        <begin position="88"/>
        <end position="100"/>
    </location>
</feature>
<evidence type="ECO:0000256" key="5">
    <source>
        <dbReference type="SAM" id="MobiDB-lite"/>
    </source>
</evidence>
<feature type="compositionally biased region" description="Basic and acidic residues" evidence="5">
    <location>
        <begin position="410"/>
        <end position="423"/>
    </location>
</feature>
<keyword evidence="4" id="KW-0747">Spliceosome</keyword>
<dbReference type="AlphaFoldDB" id="A0A6G1KBX6"/>
<accession>A0A6G1KBX6</accession>
<organism evidence="7 8">
    <name type="scientific">Pleomassaria siparia CBS 279.74</name>
    <dbReference type="NCBI Taxonomy" id="1314801"/>
    <lineage>
        <taxon>Eukaryota</taxon>
        <taxon>Fungi</taxon>
        <taxon>Dikarya</taxon>
        <taxon>Ascomycota</taxon>
        <taxon>Pezizomycotina</taxon>
        <taxon>Dothideomycetes</taxon>
        <taxon>Pleosporomycetidae</taxon>
        <taxon>Pleosporales</taxon>
        <taxon>Pleomassariaceae</taxon>
        <taxon>Pleomassaria</taxon>
    </lineage>
</organism>
<comment type="similarity">
    <text evidence="2 4">Belongs to the SPP2 family.</text>
</comment>
<dbReference type="InterPro" id="IPR000467">
    <property type="entry name" value="G_patch_dom"/>
</dbReference>
<dbReference type="InterPro" id="IPR045166">
    <property type="entry name" value="Spp2-like"/>
</dbReference>
<dbReference type="SMART" id="SM00443">
    <property type="entry name" value="G_patch"/>
    <property type="match status" value="1"/>
</dbReference>
<evidence type="ECO:0000256" key="4">
    <source>
        <dbReference type="RuleBase" id="RU369096"/>
    </source>
</evidence>
<reference evidence="7" key="1">
    <citation type="journal article" date="2020" name="Stud. Mycol.">
        <title>101 Dothideomycetes genomes: a test case for predicting lifestyles and emergence of pathogens.</title>
        <authorList>
            <person name="Haridas S."/>
            <person name="Albert R."/>
            <person name="Binder M."/>
            <person name="Bloem J."/>
            <person name="Labutti K."/>
            <person name="Salamov A."/>
            <person name="Andreopoulos B."/>
            <person name="Baker S."/>
            <person name="Barry K."/>
            <person name="Bills G."/>
            <person name="Bluhm B."/>
            <person name="Cannon C."/>
            <person name="Castanera R."/>
            <person name="Culley D."/>
            <person name="Daum C."/>
            <person name="Ezra D."/>
            <person name="Gonzalez J."/>
            <person name="Henrissat B."/>
            <person name="Kuo A."/>
            <person name="Liang C."/>
            <person name="Lipzen A."/>
            <person name="Lutzoni F."/>
            <person name="Magnuson J."/>
            <person name="Mondo S."/>
            <person name="Nolan M."/>
            <person name="Ohm R."/>
            <person name="Pangilinan J."/>
            <person name="Park H.-J."/>
            <person name="Ramirez L."/>
            <person name="Alfaro M."/>
            <person name="Sun H."/>
            <person name="Tritt A."/>
            <person name="Yoshinaga Y."/>
            <person name="Zwiers L.-H."/>
            <person name="Turgeon B."/>
            <person name="Goodwin S."/>
            <person name="Spatafora J."/>
            <person name="Crous P."/>
            <person name="Grigoriev I."/>
        </authorList>
    </citation>
    <scope>NUCLEOTIDE SEQUENCE</scope>
    <source>
        <strain evidence="7">CBS 279.74</strain>
    </source>
</reference>
<feature type="compositionally biased region" description="Basic residues" evidence="5">
    <location>
        <begin position="400"/>
        <end position="409"/>
    </location>
</feature>
<dbReference type="GO" id="GO:0003676">
    <property type="term" value="F:nucleic acid binding"/>
    <property type="evidence" value="ECO:0007669"/>
    <property type="project" value="InterPro"/>
</dbReference>
<feature type="compositionally biased region" description="Basic residues" evidence="5">
    <location>
        <begin position="221"/>
        <end position="232"/>
    </location>
</feature>
<evidence type="ECO:0000256" key="3">
    <source>
        <dbReference type="ARBA" id="ARBA00023242"/>
    </source>
</evidence>
<dbReference type="PROSITE" id="PS50174">
    <property type="entry name" value="G_PATCH"/>
    <property type="match status" value="1"/>
</dbReference>
<comment type="subcellular location">
    <subcellularLocation>
        <location evidence="1 4">Nucleus</location>
    </subcellularLocation>
</comment>
<name>A0A6G1KBX6_9PLEO</name>
<evidence type="ECO:0000313" key="8">
    <source>
        <dbReference type="Proteomes" id="UP000799428"/>
    </source>
</evidence>
<comment type="function">
    <text evidence="4">Involved in spliceosome maturation and the first step of pre-mRNA splicing.</text>
</comment>
<feature type="domain" description="G-patch" evidence="6">
    <location>
        <begin position="199"/>
        <end position="245"/>
    </location>
</feature>
<keyword evidence="3 4" id="KW-0539">Nucleus</keyword>
<feature type="compositionally biased region" description="Basic and acidic residues" evidence="5">
    <location>
        <begin position="387"/>
        <end position="396"/>
    </location>
</feature>
<gene>
    <name evidence="7" type="ORF">K504DRAFT_377383</name>
</gene>
<feature type="region of interest" description="Disordered" evidence="5">
    <location>
        <begin position="22"/>
        <end position="55"/>
    </location>
</feature>
<sequence>MTAPAKPGGFKLSFAGAKSKIGLKKAASNPAKRPRLSALGDDEPEETETRQAISGFDLAQGGAVEVNGKPREEKKLMVIPAVSNNNWRDEARRRHAERTGHGQQVVEGNMDEEKKMAYGLTILKKEKVDEVVQDAPAPVDDGLTDEQRLEKKAIEALLTDKAPVDATTIPLLTEEAAFAADLASAPDAPSLDAYEATPIEGFGAALLRGMGWKDGEELGRNKGRVTKPRQVKPRPALLGIGAKDEAAAGLEPTPWEKGKPKRKAAQTYNPVALRSKITGELITEDELRERLERQKLDEEKEQRERRAKQYEFEDEAENKSRQKETSSRNRDEDYPSERRHRDGSRDPRRQDDSYDDRRRERRRDKRHRSRSADTDDRKSKSRHRDRSRSPDTDHKSQSKSSRRDRSRSRGHGERRERSRDRYRDGRKRRRDYYDDERGDRRKKYRN</sequence>
<evidence type="ECO:0000259" key="6">
    <source>
        <dbReference type="PROSITE" id="PS50174"/>
    </source>
</evidence>
<dbReference type="PANTHER" id="PTHR15818">
    <property type="entry name" value="G PATCH AND KOW-CONTAINING"/>
    <property type="match status" value="1"/>
</dbReference>
<feature type="compositionally biased region" description="Basic and acidic residues" evidence="5">
    <location>
        <begin position="285"/>
        <end position="358"/>
    </location>
</feature>
<evidence type="ECO:0000256" key="2">
    <source>
        <dbReference type="ARBA" id="ARBA00008576"/>
    </source>
</evidence>
<proteinExistence type="inferred from homology"/>
<evidence type="ECO:0000313" key="7">
    <source>
        <dbReference type="EMBL" id="KAF2710324.1"/>
    </source>
</evidence>
<keyword evidence="4" id="KW-0508">mRNA splicing</keyword>